<dbReference type="Pfam" id="PF23559">
    <property type="entry name" value="WHD_DRP"/>
    <property type="match status" value="1"/>
</dbReference>
<dbReference type="EMBL" id="BQKI01000103">
    <property type="protein sequence ID" value="GJN40091.1"/>
    <property type="molecule type" value="Genomic_DNA"/>
</dbReference>
<dbReference type="Gene3D" id="3.80.10.10">
    <property type="entry name" value="Ribonuclease Inhibitor"/>
    <property type="match status" value="1"/>
</dbReference>
<keyword evidence="1" id="KW-0677">Repeat</keyword>
<comment type="caution">
    <text evidence="5">The sequence shown here is derived from an EMBL/GenBank/DDBJ whole genome shotgun (WGS) entry which is preliminary data.</text>
</comment>
<gene>
    <name evidence="5" type="primary">gb29259</name>
    <name evidence="5" type="ORF">PR202_gb29259</name>
</gene>
<dbReference type="PANTHER" id="PTHR23155:SF906">
    <property type="entry name" value="OS08G0205100 PROTEIN"/>
    <property type="match status" value="1"/>
</dbReference>
<evidence type="ECO:0000259" key="3">
    <source>
        <dbReference type="Pfam" id="PF23559"/>
    </source>
</evidence>
<dbReference type="AlphaFoldDB" id="A0AAV5FYH9"/>
<dbReference type="InterPro" id="IPR058922">
    <property type="entry name" value="WHD_DRP"/>
</dbReference>
<evidence type="ECO:0000259" key="4">
    <source>
        <dbReference type="Pfam" id="PF23598"/>
    </source>
</evidence>
<dbReference type="Pfam" id="PF23598">
    <property type="entry name" value="LRR_14"/>
    <property type="match status" value="1"/>
</dbReference>
<keyword evidence="6" id="KW-1185">Reference proteome</keyword>
<accession>A0AAV5FYH9</accession>
<evidence type="ECO:0000256" key="2">
    <source>
        <dbReference type="ARBA" id="ARBA00022821"/>
    </source>
</evidence>
<sequence length="333" mass="37484">MIMRDDLIMQWVAEGCVSHSHGKDLEHVAKSYFNELINRSLIQPESTDTEGIVSCRVHDMMLDLILSKCAEDNFVSVAYNAENIGRQNDYKVRRLSMYFRAAGEENGMISLTIANSLTQVRSLALFANSMCMPSSLLFFECLRVMVAGDASAVIELPTEIHGLQYLETLELERLKVAGWQLPRVPRWICKDLGNLGHLNLLVKVTSTDDIHVLAELPSLTILYLNVIDRPKGETTIIFGMGFPALEQLYFCCGRDAPSYLHFLPGVLPKLQHLEIYFDEWEWGGAPPDGMDHLLGLRSLEVYMCFHCSESGHSLSYRRATDNRAGCVFADATQ</sequence>
<name>A0AAV5FYH9_ELECO</name>
<dbReference type="GO" id="GO:0098542">
    <property type="term" value="P:defense response to other organism"/>
    <property type="evidence" value="ECO:0007669"/>
    <property type="project" value="TreeGrafter"/>
</dbReference>
<reference evidence="5" key="1">
    <citation type="journal article" date="2018" name="DNA Res.">
        <title>Multiple hybrid de novo genome assembly of finger millet, an orphan allotetraploid crop.</title>
        <authorList>
            <person name="Hatakeyama M."/>
            <person name="Aluri S."/>
            <person name="Balachadran M.T."/>
            <person name="Sivarajan S.R."/>
            <person name="Patrignani A."/>
            <person name="Gruter S."/>
            <person name="Poveda L."/>
            <person name="Shimizu-Inatsugi R."/>
            <person name="Baeten J."/>
            <person name="Francoijs K.J."/>
            <person name="Nataraja K.N."/>
            <person name="Reddy Y.A.N."/>
            <person name="Phadnis S."/>
            <person name="Ravikumar R.L."/>
            <person name="Schlapbach R."/>
            <person name="Sreeman S.M."/>
            <person name="Shimizu K.K."/>
        </authorList>
    </citation>
    <scope>NUCLEOTIDE SEQUENCE</scope>
</reference>
<dbReference type="InterPro" id="IPR032675">
    <property type="entry name" value="LRR_dom_sf"/>
</dbReference>
<evidence type="ECO:0000256" key="1">
    <source>
        <dbReference type="ARBA" id="ARBA00022737"/>
    </source>
</evidence>
<dbReference type="InterPro" id="IPR055414">
    <property type="entry name" value="LRR_R13L4/SHOC2-like"/>
</dbReference>
<dbReference type="InterPro" id="IPR036388">
    <property type="entry name" value="WH-like_DNA-bd_sf"/>
</dbReference>
<dbReference type="PANTHER" id="PTHR23155">
    <property type="entry name" value="DISEASE RESISTANCE PROTEIN RP"/>
    <property type="match status" value="1"/>
</dbReference>
<feature type="domain" description="Disease resistance R13L4/SHOC-2-like LRR" evidence="4">
    <location>
        <begin position="171"/>
        <end position="307"/>
    </location>
</feature>
<keyword evidence="2" id="KW-0611">Plant defense</keyword>
<proteinExistence type="predicted"/>
<dbReference type="InterPro" id="IPR044974">
    <property type="entry name" value="Disease_R_plants"/>
</dbReference>
<evidence type="ECO:0000313" key="5">
    <source>
        <dbReference type="EMBL" id="GJN40091.1"/>
    </source>
</evidence>
<dbReference type="SUPFAM" id="SSF52047">
    <property type="entry name" value="RNI-like"/>
    <property type="match status" value="1"/>
</dbReference>
<protein>
    <submittedName>
        <fullName evidence="5">Uncharacterized protein</fullName>
    </submittedName>
</protein>
<evidence type="ECO:0000313" key="6">
    <source>
        <dbReference type="Proteomes" id="UP001054889"/>
    </source>
</evidence>
<reference evidence="5" key="2">
    <citation type="submission" date="2021-12" db="EMBL/GenBank/DDBJ databases">
        <title>Resequencing data analysis of finger millet.</title>
        <authorList>
            <person name="Hatakeyama M."/>
            <person name="Aluri S."/>
            <person name="Balachadran M.T."/>
            <person name="Sivarajan S.R."/>
            <person name="Poveda L."/>
            <person name="Shimizu-Inatsugi R."/>
            <person name="Schlapbach R."/>
            <person name="Sreeman S.M."/>
            <person name="Shimizu K.K."/>
        </authorList>
    </citation>
    <scope>NUCLEOTIDE SEQUENCE</scope>
</reference>
<feature type="domain" description="Disease resistance protein winged helix" evidence="3">
    <location>
        <begin position="2"/>
        <end position="65"/>
    </location>
</feature>
<dbReference type="Gene3D" id="1.10.10.10">
    <property type="entry name" value="Winged helix-like DNA-binding domain superfamily/Winged helix DNA-binding domain"/>
    <property type="match status" value="1"/>
</dbReference>
<dbReference type="Proteomes" id="UP001054889">
    <property type="component" value="Unassembled WGS sequence"/>
</dbReference>
<organism evidence="5 6">
    <name type="scientific">Eleusine coracana subsp. coracana</name>
    <dbReference type="NCBI Taxonomy" id="191504"/>
    <lineage>
        <taxon>Eukaryota</taxon>
        <taxon>Viridiplantae</taxon>
        <taxon>Streptophyta</taxon>
        <taxon>Embryophyta</taxon>
        <taxon>Tracheophyta</taxon>
        <taxon>Spermatophyta</taxon>
        <taxon>Magnoliopsida</taxon>
        <taxon>Liliopsida</taxon>
        <taxon>Poales</taxon>
        <taxon>Poaceae</taxon>
        <taxon>PACMAD clade</taxon>
        <taxon>Chloridoideae</taxon>
        <taxon>Cynodonteae</taxon>
        <taxon>Eleusininae</taxon>
        <taxon>Eleusine</taxon>
    </lineage>
</organism>